<dbReference type="HOGENOM" id="CLU_3108239_0_0_1"/>
<dbReference type="VEuPathDB" id="VectorBase:AAEL029040"/>
<sequence>MMLRTCGKHAILSTSTTRLKPTTATQRCLITMITTIFTLHDWMHLLATSTH</sequence>
<dbReference type="PhylomeDB" id="Q16QP2"/>
<protein>
    <submittedName>
        <fullName evidence="1">AAEL011223-PA</fullName>
    </submittedName>
</protein>
<accession>Q16QP2</accession>
<dbReference type="AlphaFoldDB" id="Q16QP2"/>
<name>Q16QP2_AEDAE</name>
<proteinExistence type="predicted"/>
<reference evidence="1" key="3">
    <citation type="submission" date="2012-09" db="EMBL/GenBank/DDBJ databases">
        <authorList>
            <consortium name="VectorBase"/>
        </authorList>
    </citation>
    <scope>NUCLEOTIDE SEQUENCE</scope>
    <source>
        <strain evidence="1">Liverpool</strain>
    </source>
</reference>
<dbReference type="PaxDb" id="7159-AAEL011223-PA"/>
<organism evidence="1 2">
    <name type="scientific">Aedes aegypti</name>
    <name type="common">Yellowfever mosquito</name>
    <name type="synonym">Culex aegypti</name>
    <dbReference type="NCBI Taxonomy" id="7159"/>
    <lineage>
        <taxon>Eukaryota</taxon>
        <taxon>Metazoa</taxon>
        <taxon>Ecdysozoa</taxon>
        <taxon>Arthropoda</taxon>
        <taxon>Hexapoda</taxon>
        <taxon>Insecta</taxon>
        <taxon>Pterygota</taxon>
        <taxon>Neoptera</taxon>
        <taxon>Endopterygota</taxon>
        <taxon>Diptera</taxon>
        <taxon>Nematocera</taxon>
        <taxon>Culicoidea</taxon>
        <taxon>Culicidae</taxon>
        <taxon>Culicinae</taxon>
        <taxon>Aedini</taxon>
        <taxon>Aedes</taxon>
        <taxon>Stegomyia</taxon>
    </lineage>
</organism>
<dbReference type="EMBL" id="CH477739">
    <property type="protein sequence ID" value="EAT36720.1"/>
    <property type="molecule type" value="Genomic_DNA"/>
</dbReference>
<gene>
    <name evidence="1" type="ORF">AaeL_AAEL011223</name>
</gene>
<dbReference type="Proteomes" id="UP000682892">
    <property type="component" value="Unassembled WGS sequence"/>
</dbReference>
<evidence type="ECO:0000313" key="1">
    <source>
        <dbReference type="EMBL" id="EAT36720.1"/>
    </source>
</evidence>
<reference evidence="1" key="2">
    <citation type="journal article" date="2007" name="Science">
        <title>Genome sequence of Aedes aegypti, a major arbovirus vector.</title>
        <authorList>
            <person name="Nene V."/>
            <person name="Wortman J.R."/>
            <person name="Lawson D."/>
            <person name="Haas B."/>
            <person name="Kodira C."/>
            <person name="Tu Z.J."/>
            <person name="Loftus B."/>
            <person name="Xi Z."/>
            <person name="Megy K."/>
            <person name="Grabherr M."/>
            <person name="Ren Q."/>
            <person name="Zdobnov E.M."/>
            <person name="Lobo N.F."/>
            <person name="Campbell K.S."/>
            <person name="Brown S.E."/>
            <person name="Bonaldo M.F."/>
            <person name="Zhu J."/>
            <person name="Sinkins S.P."/>
            <person name="Hogenkamp D.G."/>
            <person name="Amedeo P."/>
            <person name="Arensburger P."/>
            <person name="Atkinson P.W."/>
            <person name="Bidwell S."/>
            <person name="Biedler J."/>
            <person name="Birney E."/>
            <person name="Bruggner R.V."/>
            <person name="Costas J."/>
            <person name="Coy M.R."/>
            <person name="Crabtree J."/>
            <person name="Crawford M."/>
            <person name="Debruyn B."/>
            <person name="Decaprio D."/>
            <person name="Eiglmeier K."/>
            <person name="Eisenstadt E."/>
            <person name="El-Dorry H."/>
            <person name="Gelbart W.M."/>
            <person name="Gomes S.L."/>
            <person name="Hammond M."/>
            <person name="Hannick L.I."/>
            <person name="Hogan J.R."/>
            <person name="Holmes M.H."/>
            <person name="Jaffe D."/>
            <person name="Johnston J.S."/>
            <person name="Kennedy R.C."/>
            <person name="Koo H."/>
            <person name="Kravitz S."/>
            <person name="Kriventseva E.V."/>
            <person name="Kulp D."/>
            <person name="Labutti K."/>
            <person name="Lee E."/>
            <person name="Li S."/>
            <person name="Lovin D.D."/>
            <person name="Mao C."/>
            <person name="Mauceli E."/>
            <person name="Menck C.F."/>
            <person name="Miller J.R."/>
            <person name="Montgomery P."/>
            <person name="Mori A."/>
            <person name="Nascimento A.L."/>
            <person name="Naveira H.F."/>
            <person name="Nusbaum C."/>
            <person name="O'leary S."/>
            <person name="Orvis J."/>
            <person name="Pertea M."/>
            <person name="Quesneville H."/>
            <person name="Reidenbach K.R."/>
            <person name="Rogers Y.H."/>
            <person name="Roth C.W."/>
            <person name="Schneider J.R."/>
            <person name="Schatz M."/>
            <person name="Shumway M."/>
            <person name="Stanke M."/>
            <person name="Stinson E.O."/>
            <person name="Tubio J.M."/>
            <person name="Vanzee J.P."/>
            <person name="Verjovski-Almeida S."/>
            <person name="Werner D."/>
            <person name="White O."/>
            <person name="Wyder S."/>
            <person name="Zeng Q."/>
            <person name="Zhao Q."/>
            <person name="Zhao Y."/>
            <person name="Hill C.A."/>
            <person name="Raikhel A.S."/>
            <person name="Soares M.B."/>
            <person name="Knudson D.L."/>
            <person name="Lee N.H."/>
            <person name="Galagan J."/>
            <person name="Salzberg S.L."/>
            <person name="Paulsen I.T."/>
            <person name="Dimopoulos G."/>
            <person name="Collins F.H."/>
            <person name="Birren B."/>
            <person name="Fraser-Liggett C.M."/>
            <person name="Severson D.W."/>
        </authorList>
    </citation>
    <scope>NUCLEOTIDE SEQUENCE [LARGE SCALE GENOMIC DNA]</scope>
    <source>
        <strain evidence="1">Liverpool</strain>
    </source>
</reference>
<reference evidence="1" key="1">
    <citation type="submission" date="2005-10" db="EMBL/GenBank/DDBJ databases">
        <authorList>
            <person name="Loftus B.J."/>
            <person name="Nene V.M."/>
            <person name="Hannick L.I."/>
            <person name="Bidwell S."/>
            <person name="Haas B."/>
            <person name="Amedeo P."/>
            <person name="Orvis J."/>
            <person name="Wortman J.R."/>
            <person name="White O.R."/>
            <person name="Salzberg S."/>
            <person name="Shumway M."/>
            <person name="Koo H."/>
            <person name="Zhao Y."/>
            <person name="Holmes M."/>
            <person name="Miller J."/>
            <person name="Schatz M."/>
            <person name="Pop M."/>
            <person name="Pai G."/>
            <person name="Utterback T."/>
            <person name="Rogers Y.-H."/>
            <person name="Kravitz S."/>
            <person name="Fraser C.M."/>
        </authorList>
    </citation>
    <scope>NUCLEOTIDE SEQUENCE</scope>
    <source>
        <strain evidence="1">Liverpool</strain>
    </source>
</reference>
<evidence type="ECO:0000313" key="2">
    <source>
        <dbReference type="Proteomes" id="UP000682892"/>
    </source>
</evidence>